<comment type="similarity">
    <text evidence="1">Belongs to the RAD52 family.</text>
</comment>
<dbReference type="Pfam" id="PF04098">
    <property type="entry name" value="Rad52_Rad22"/>
    <property type="match status" value="1"/>
</dbReference>
<dbReference type="PANTHER" id="PTHR12132:SF1">
    <property type="entry name" value="DNA REPAIR PROTEIN RAD52 HOMOLOG"/>
    <property type="match status" value="1"/>
</dbReference>
<dbReference type="AlphaFoldDB" id="A0A8C4R1M9"/>
<evidence type="ECO:0000256" key="5">
    <source>
        <dbReference type="ARBA" id="ARBA00053354"/>
    </source>
</evidence>
<dbReference type="GO" id="GO:0000724">
    <property type="term" value="P:double-strand break repair via homologous recombination"/>
    <property type="evidence" value="ECO:0007669"/>
    <property type="project" value="TreeGrafter"/>
</dbReference>
<dbReference type="GO" id="GO:0006312">
    <property type="term" value="P:mitotic recombination"/>
    <property type="evidence" value="ECO:0007669"/>
    <property type="project" value="TreeGrafter"/>
</dbReference>
<dbReference type="InterPro" id="IPR041247">
    <property type="entry name" value="Rad52_fam"/>
</dbReference>
<dbReference type="Ensembl" id="ENSEBUT00000023998.1">
    <property type="protein sequence ID" value="ENSEBUP00000023422.1"/>
    <property type="gene ID" value="ENSEBUG00000014425.1"/>
</dbReference>
<keyword evidence="2" id="KW-0227">DNA damage</keyword>
<dbReference type="Gene3D" id="3.30.390.80">
    <property type="entry name" value="DNA repair protein Rad52/59/22"/>
    <property type="match status" value="1"/>
</dbReference>
<protein>
    <recommendedName>
        <fullName evidence="6">DNA repair protein RAD52 homolog</fullName>
    </recommendedName>
</protein>
<evidence type="ECO:0000313" key="8">
    <source>
        <dbReference type="Proteomes" id="UP000694388"/>
    </source>
</evidence>
<dbReference type="InterPro" id="IPR007232">
    <property type="entry name" value="Rad52_Rad59_Rad22"/>
</dbReference>
<evidence type="ECO:0000256" key="3">
    <source>
        <dbReference type="ARBA" id="ARBA00023172"/>
    </source>
</evidence>
<dbReference type="SUPFAM" id="SSF54768">
    <property type="entry name" value="dsRNA-binding domain-like"/>
    <property type="match status" value="1"/>
</dbReference>
<dbReference type="PANTHER" id="PTHR12132">
    <property type="entry name" value="DNA REPAIR AND RECOMBINATION PROTEIN RAD52, RAD59"/>
    <property type="match status" value="1"/>
</dbReference>
<accession>A0A8C4R1M9</accession>
<evidence type="ECO:0000256" key="4">
    <source>
        <dbReference type="ARBA" id="ARBA00023204"/>
    </source>
</evidence>
<evidence type="ECO:0000313" key="7">
    <source>
        <dbReference type="Ensembl" id="ENSEBUP00000023422.1"/>
    </source>
</evidence>
<comment type="function">
    <text evidence="5">Involved in double-stranded break repair. Plays a central role in genetic recombination and DNA repair by promoting the annealing of complementary single-stranded DNA and by stimulation of the RAD51 recombinase.</text>
</comment>
<dbReference type="GeneTree" id="ENSGT00390000008766"/>
<organism evidence="7 8">
    <name type="scientific">Eptatretus burgeri</name>
    <name type="common">Inshore hagfish</name>
    <dbReference type="NCBI Taxonomy" id="7764"/>
    <lineage>
        <taxon>Eukaryota</taxon>
        <taxon>Metazoa</taxon>
        <taxon>Chordata</taxon>
        <taxon>Craniata</taxon>
        <taxon>Vertebrata</taxon>
        <taxon>Cyclostomata</taxon>
        <taxon>Myxini</taxon>
        <taxon>Myxiniformes</taxon>
        <taxon>Myxinidae</taxon>
        <taxon>Eptatretinae</taxon>
        <taxon>Eptatretus</taxon>
    </lineage>
</organism>
<dbReference type="GO" id="GO:0005634">
    <property type="term" value="C:nucleus"/>
    <property type="evidence" value="ECO:0007669"/>
    <property type="project" value="TreeGrafter"/>
</dbReference>
<proteinExistence type="inferred from homology"/>
<keyword evidence="3" id="KW-0233">DNA recombination</keyword>
<reference evidence="7" key="1">
    <citation type="submission" date="2025-08" db="UniProtKB">
        <authorList>
            <consortium name="Ensembl"/>
        </authorList>
    </citation>
    <scope>IDENTIFICATION</scope>
</reference>
<name>A0A8C4R1M9_EPTBU</name>
<keyword evidence="8" id="KW-1185">Reference proteome</keyword>
<evidence type="ECO:0000256" key="6">
    <source>
        <dbReference type="ARBA" id="ARBA00073403"/>
    </source>
</evidence>
<dbReference type="Proteomes" id="UP000694388">
    <property type="component" value="Unplaced"/>
</dbReference>
<sequence>MMSVEGENKIKERERCFGKSEYKTREFTTTHHALRQRLGPEFITQRPGAGGQKLSYLEGHKLVTLANEIFGFDGWSHSVTYQNIDFIDEVDGRFSIGVTAFVKAEIKNGAYHEDVGYGVSEGLRSKAQAIEKAKKESVTDALKRALK</sequence>
<dbReference type="OMA" id="NEESRRY"/>
<keyword evidence="4" id="KW-0234">DNA repair</keyword>
<evidence type="ECO:0000256" key="2">
    <source>
        <dbReference type="ARBA" id="ARBA00022763"/>
    </source>
</evidence>
<reference evidence="7" key="2">
    <citation type="submission" date="2025-09" db="UniProtKB">
        <authorList>
            <consortium name="Ensembl"/>
        </authorList>
    </citation>
    <scope>IDENTIFICATION</scope>
</reference>
<dbReference type="GO" id="GO:0010792">
    <property type="term" value="P:DNA double-strand break processing involved in repair via single-strand annealing"/>
    <property type="evidence" value="ECO:0007669"/>
    <property type="project" value="UniProtKB-ARBA"/>
</dbReference>
<evidence type="ECO:0000256" key="1">
    <source>
        <dbReference type="ARBA" id="ARBA00006638"/>
    </source>
</evidence>
<dbReference type="InterPro" id="IPR042525">
    <property type="entry name" value="Rad52_Rad59_Rad22_sf"/>
</dbReference>
<dbReference type="FunFam" id="3.30.390.80:FF:000001">
    <property type="entry name" value="DNA repair protein RAD52 homolog"/>
    <property type="match status" value="1"/>
</dbReference>